<dbReference type="PANTHER" id="PTHR42734">
    <property type="entry name" value="METAL TRANSPORT SYSTEM ATP-BINDING PROTEIN TM_0124-RELATED"/>
    <property type="match status" value="1"/>
</dbReference>
<dbReference type="InterPro" id="IPR003593">
    <property type="entry name" value="AAA+_ATPase"/>
</dbReference>
<gene>
    <name evidence="6" type="ORF">A5886_001387</name>
</gene>
<dbReference type="PROSITE" id="PS00211">
    <property type="entry name" value="ABC_TRANSPORTER_1"/>
    <property type="match status" value="1"/>
</dbReference>
<protein>
    <recommendedName>
        <fullName evidence="5">ABC transporter domain-containing protein</fullName>
    </recommendedName>
</protein>
<dbReference type="SUPFAM" id="SSF52540">
    <property type="entry name" value="P-loop containing nucleoside triphosphate hydrolases"/>
    <property type="match status" value="1"/>
</dbReference>
<dbReference type="AlphaFoldDB" id="A0A242A5Y9"/>
<evidence type="ECO:0000259" key="5">
    <source>
        <dbReference type="PROSITE" id="PS50893"/>
    </source>
</evidence>
<name>A0A242A5Y9_9ENTE</name>
<dbReference type="STRING" id="1834191.A5886_001387"/>
<dbReference type="RefSeq" id="WP_086274285.1">
    <property type="nucleotide sequence ID" value="NZ_NGKU01000001.1"/>
</dbReference>
<dbReference type="PROSITE" id="PS50893">
    <property type="entry name" value="ABC_TRANSPORTER_2"/>
    <property type="match status" value="1"/>
</dbReference>
<evidence type="ECO:0000256" key="1">
    <source>
        <dbReference type="ARBA" id="ARBA00005417"/>
    </source>
</evidence>
<dbReference type="Proteomes" id="UP000195043">
    <property type="component" value="Unassembled WGS sequence"/>
</dbReference>
<dbReference type="OrthoDB" id="9789994at2"/>
<evidence type="ECO:0000256" key="2">
    <source>
        <dbReference type="ARBA" id="ARBA00022448"/>
    </source>
</evidence>
<accession>A0A242A5Y9</accession>
<feature type="domain" description="ABC transporter" evidence="5">
    <location>
        <begin position="4"/>
        <end position="243"/>
    </location>
</feature>
<dbReference type="GO" id="GO:0005524">
    <property type="term" value="F:ATP binding"/>
    <property type="evidence" value="ECO:0007669"/>
    <property type="project" value="UniProtKB-KW"/>
</dbReference>
<organism evidence="6 7">
    <name type="scientific">Candidatus Enterococcus testudinis</name>
    <dbReference type="NCBI Taxonomy" id="1834191"/>
    <lineage>
        <taxon>Bacteria</taxon>
        <taxon>Bacillati</taxon>
        <taxon>Bacillota</taxon>
        <taxon>Bacilli</taxon>
        <taxon>Lactobacillales</taxon>
        <taxon>Enterococcaceae</taxon>
        <taxon>Enterococcus</taxon>
    </lineage>
</organism>
<comment type="similarity">
    <text evidence="1">Belongs to the ABC transporter superfamily.</text>
</comment>
<dbReference type="GO" id="GO:0016887">
    <property type="term" value="F:ATP hydrolysis activity"/>
    <property type="evidence" value="ECO:0007669"/>
    <property type="project" value="InterPro"/>
</dbReference>
<evidence type="ECO:0000256" key="4">
    <source>
        <dbReference type="ARBA" id="ARBA00022840"/>
    </source>
</evidence>
<proteinExistence type="inferred from homology"/>
<keyword evidence="2" id="KW-0813">Transport</keyword>
<evidence type="ECO:0000313" key="6">
    <source>
        <dbReference type="EMBL" id="OTN76310.1"/>
    </source>
</evidence>
<dbReference type="SMART" id="SM00382">
    <property type="entry name" value="AAA"/>
    <property type="match status" value="1"/>
</dbReference>
<dbReference type="EMBL" id="NGKU01000001">
    <property type="protein sequence ID" value="OTN76310.1"/>
    <property type="molecule type" value="Genomic_DNA"/>
</dbReference>
<sequence>MPKIDFKHLTFIRNEQPLLDDISWQVDEGQHWGILGLNGAGKSLLLQMITGALWPSAGTRNVLGEILGKTSVPDLQRRIGWVSAAIQGKFYASDPIEDIVLSGKFASIGLYQHYDRALLEQAKHHLSSLGISHLIGAPFRQLSQGEKQLVMIARALMADPEIMILDEPCTGLDLFAREEFLHRISALQYAEHPPTFIYVTHHTEELLPFFDHLLLLKKGKVYASGPRKQVFTEDNLAAFYEKPITIYPFTEARQIVLPK</sequence>
<reference evidence="6 7" key="1">
    <citation type="submission" date="2017-05" db="EMBL/GenBank/DDBJ databases">
        <title>The Genome Sequence of Enterococcus sp. 8G7_MSG3316.</title>
        <authorList>
            <consortium name="The Broad Institute Genomics Platform"/>
            <consortium name="The Broad Institute Genomic Center for Infectious Diseases"/>
            <person name="Earl A."/>
            <person name="Manson A."/>
            <person name="Schwartman J."/>
            <person name="Gilmore M."/>
            <person name="Abouelleil A."/>
            <person name="Cao P."/>
            <person name="Chapman S."/>
            <person name="Cusick C."/>
            <person name="Shea T."/>
            <person name="Young S."/>
            <person name="Neafsey D."/>
            <person name="Nusbaum C."/>
            <person name="Birren B."/>
        </authorList>
    </citation>
    <scope>NUCLEOTIDE SEQUENCE [LARGE SCALE GENOMIC DNA]</scope>
    <source>
        <strain evidence="6 7">8G7_MSG3316</strain>
    </source>
</reference>
<keyword evidence="3" id="KW-0547">Nucleotide-binding</keyword>
<comment type="caution">
    <text evidence="6">The sequence shown here is derived from an EMBL/GenBank/DDBJ whole genome shotgun (WGS) entry which is preliminary data.</text>
</comment>
<keyword evidence="4" id="KW-0067">ATP-binding</keyword>
<dbReference type="InterPro" id="IPR050153">
    <property type="entry name" value="Metal_Ion_Import_ABC"/>
</dbReference>
<dbReference type="PANTHER" id="PTHR42734:SF17">
    <property type="entry name" value="METAL TRANSPORT SYSTEM ATP-BINDING PROTEIN TM_0124-RELATED"/>
    <property type="match status" value="1"/>
</dbReference>
<evidence type="ECO:0000313" key="7">
    <source>
        <dbReference type="Proteomes" id="UP000195043"/>
    </source>
</evidence>
<keyword evidence="7" id="KW-1185">Reference proteome</keyword>
<dbReference type="InterPro" id="IPR017871">
    <property type="entry name" value="ABC_transporter-like_CS"/>
</dbReference>
<dbReference type="InterPro" id="IPR027417">
    <property type="entry name" value="P-loop_NTPase"/>
</dbReference>
<dbReference type="Gene3D" id="3.40.50.300">
    <property type="entry name" value="P-loop containing nucleotide triphosphate hydrolases"/>
    <property type="match status" value="1"/>
</dbReference>
<dbReference type="Pfam" id="PF00005">
    <property type="entry name" value="ABC_tran"/>
    <property type="match status" value="1"/>
</dbReference>
<dbReference type="InterPro" id="IPR003439">
    <property type="entry name" value="ABC_transporter-like_ATP-bd"/>
</dbReference>
<evidence type="ECO:0000256" key="3">
    <source>
        <dbReference type="ARBA" id="ARBA00022741"/>
    </source>
</evidence>